<gene>
    <name evidence="1" type="ORF">BDN72DRAFT_842955</name>
</gene>
<evidence type="ECO:0000313" key="2">
    <source>
        <dbReference type="Proteomes" id="UP000308600"/>
    </source>
</evidence>
<proteinExistence type="predicted"/>
<accession>A0ACD3AP72</accession>
<evidence type="ECO:0000313" key="1">
    <source>
        <dbReference type="EMBL" id="TFK67521.1"/>
    </source>
</evidence>
<dbReference type="EMBL" id="ML208374">
    <property type="protein sequence ID" value="TFK67521.1"/>
    <property type="molecule type" value="Genomic_DNA"/>
</dbReference>
<reference evidence="1 2" key="1">
    <citation type="journal article" date="2019" name="Nat. Ecol. Evol.">
        <title>Megaphylogeny resolves global patterns of mushroom evolution.</title>
        <authorList>
            <person name="Varga T."/>
            <person name="Krizsan K."/>
            <person name="Foldi C."/>
            <person name="Dima B."/>
            <person name="Sanchez-Garcia M."/>
            <person name="Sanchez-Ramirez S."/>
            <person name="Szollosi G.J."/>
            <person name="Szarkandi J.G."/>
            <person name="Papp V."/>
            <person name="Albert L."/>
            <person name="Andreopoulos W."/>
            <person name="Angelini C."/>
            <person name="Antonin V."/>
            <person name="Barry K.W."/>
            <person name="Bougher N.L."/>
            <person name="Buchanan P."/>
            <person name="Buyck B."/>
            <person name="Bense V."/>
            <person name="Catcheside P."/>
            <person name="Chovatia M."/>
            <person name="Cooper J."/>
            <person name="Damon W."/>
            <person name="Desjardin D."/>
            <person name="Finy P."/>
            <person name="Geml J."/>
            <person name="Haridas S."/>
            <person name="Hughes K."/>
            <person name="Justo A."/>
            <person name="Karasinski D."/>
            <person name="Kautmanova I."/>
            <person name="Kiss B."/>
            <person name="Kocsube S."/>
            <person name="Kotiranta H."/>
            <person name="LaButti K.M."/>
            <person name="Lechner B.E."/>
            <person name="Liimatainen K."/>
            <person name="Lipzen A."/>
            <person name="Lukacs Z."/>
            <person name="Mihaltcheva S."/>
            <person name="Morgado L.N."/>
            <person name="Niskanen T."/>
            <person name="Noordeloos M.E."/>
            <person name="Ohm R.A."/>
            <person name="Ortiz-Santana B."/>
            <person name="Ovrebo C."/>
            <person name="Racz N."/>
            <person name="Riley R."/>
            <person name="Savchenko A."/>
            <person name="Shiryaev A."/>
            <person name="Soop K."/>
            <person name="Spirin V."/>
            <person name="Szebenyi C."/>
            <person name="Tomsovsky M."/>
            <person name="Tulloss R.E."/>
            <person name="Uehling J."/>
            <person name="Grigoriev I.V."/>
            <person name="Vagvolgyi C."/>
            <person name="Papp T."/>
            <person name="Martin F.M."/>
            <person name="Miettinen O."/>
            <person name="Hibbett D.S."/>
            <person name="Nagy L.G."/>
        </authorList>
    </citation>
    <scope>NUCLEOTIDE SEQUENCE [LARGE SCALE GENOMIC DNA]</scope>
    <source>
        <strain evidence="1 2">NL-1719</strain>
    </source>
</reference>
<dbReference type="Proteomes" id="UP000308600">
    <property type="component" value="Unassembled WGS sequence"/>
</dbReference>
<protein>
    <submittedName>
        <fullName evidence="1">Uncharacterized protein</fullName>
    </submittedName>
</protein>
<sequence length="99" mass="11200">MFLIGGYALGLNVQPSTTRKPGGYVVSKTLTFTTTSFFGSQSIMAVTTVLFSCYPLLYVSYNPQDRPIHLHQWCLRFLCNPTTMEISYGPWSTWLKPSH</sequence>
<keyword evidence="2" id="KW-1185">Reference proteome</keyword>
<name>A0ACD3AP72_9AGAR</name>
<organism evidence="1 2">
    <name type="scientific">Pluteus cervinus</name>
    <dbReference type="NCBI Taxonomy" id="181527"/>
    <lineage>
        <taxon>Eukaryota</taxon>
        <taxon>Fungi</taxon>
        <taxon>Dikarya</taxon>
        <taxon>Basidiomycota</taxon>
        <taxon>Agaricomycotina</taxon>
        <taxon>Agaricomycetes</taxon>
        <taxon>Agaricomycetidae</taxon>
        <taxon>Agaricales</taxon>
        <taxon>Pluteineae</taxon>
        <taxon>Pluteaceae</taxon>
        <taxon>Pluteus</taxon>
    </lineage>
</organism>